<organism evidence="2 3">
    <name type="scientific">Plasmodium vivax North Korean</name>
    <dbReference type="NCBI Taxonomy" id="1035514"/>
    <lineage>
        <taxon>Eukaryota</taxon>
        <taxon>Sar</taxon>
        <taxon>Alveolata</taxon>
        <taxon>Apicomplexa</taxon>
        <taxon>Aconoidasida</taxon>
        <taxon>Haemosporida</taxon>
        <taxon>Plasmodiidae</taxon>
        <taxon>Plasmodium</taxon>
        <taxon>Plasmodium (Plasmodium)</taxon>
    </lineage>
</organism>
<dbReference type="Pfam" id="PF05795">
    <property type="entry name" value="Plasmodium_Vir"/>
    <property type="match status" value="2"/>
</dbReference>
<sequence length="575" mass="68530">MADDGTLDPPLLKILKDEWSNTKLYKFYKSLTPRSDDDHNSYKCDSLKDCNDKDINNICNVCKILKKILDKWDTFEKYEGTTSDIPCEYLNYWIYGRLSNSKAHPNDIELFYKEWKSHYDSKKDGKNSCIHEPYNKLSGEELGNKKKVFDFSKYFSSLENILNGNREKREICKYIKDILKLDYVMINEKKCKKYEHYKKELKIFDEEIKEKLRFLKSKCPGDNIDLVPTKESENIHLSLSYEPEIFLQKYDNSSQYFMRYNTNEILSGKLENLQKTDLEELEAYKVYKEFNKDDQDEYCSSCGSIFKLEFEYPGITNLCKKLGRNLKNIKNEAPKKHYEKCGHLYYWIYDQIWKRFGNNLENNENIFVVDKLIDALYKFIYELKLYECFNNPLEKNDIYMLKEKKILHDYFKNYDGISKCKNTETQKCTHYCVYVNNIIKIYKKYITDCCIYFHNSEHYWDKCDNFFKCDKKYNLFDLLSEFNCIPEENREDINNAYENAVIDKKIKLLAEKIPEKSVTGTKQEVSELPKIVEQTNIFDELLNDPFNLSALGGYSLIGIFLTFFVFYKVMDASVL</sequence>
<evidence type="ECO:0000256" key="1">
    <source>
        <dbReference type="SAM" id="Phobius"/>
    </source>
</evidence>
<dbReference type="InterPro" id="IPR008780">
    <property type="entry name" value="Plasmodium_Vir"/>
</dbReference>
<keyword evidence="1" id="KW-0472">Membrane</keyword>
<keyword evidence="1" id="KW-1133">Transmembrane helix</keyword>
<dbReference type="AlphaFoldDB" id="A0A0J9TSZ4"/>
<dbReference type="Proteomes" id="UP000053239">
    <property type="component" value="Unassembled WGS sequence"/>
</dbReference>
<protein>
    <submittedName>
        <fullName evidence="2">Variable surface protein Vir24g</fullName>
    </submittedName>
</protein>
<accession>A0A0J9TSZ4</accession>
<proteinExistence type="predicted"/>
<reference evidence="2 3" key="1">
    <citation type="submission" date="2011-09" db="EMBL/GenBank/DDBJ databases">
        <title>The Genome Sequence of Plasmodium vivax North Korean.</title>
        <authorList>
            <consortium name="The Broad Institute Genome Sequencing Platform"/>
            <consortium name="The Broad Institute Genome Sequencing Center for Infectious Disease"/>
            <person name="Neafsey D."/>
            <person name="Carlton J."/>
            <person name="Barnwell J."/>
            <person name="Collins W."/>
            <person name="Escalante A."/>
            <person name="Mullikin J."/>
            <person name="Saul A."/>
            <person name="Guigo R."/>
            <person name="Camara F."/>
            <person name="Young S.K."/>
            <person name="Zeng Q."/>
            <person name="Gargeya S."/>
            <person name="Fitzgerald M."/>
            <person name="Haas B."/>
            <person name="Abouelleil A."/>
            <person name="Alvarado L."/>
            <person name="Arachchi H.M."/>
            <person name="Berlin A."/>
            <person name="Brown A."/>
            <person name="Chapman S.B."/>
            <person name="Chen Z."/>
            <person name="Dunbar C."/>
            <person name="Freedman E."/>
            <person name="Gearin G."/>
            <person name="Gellesch M."/>
            <person name="Goldberg J."/>
            <person name="Griggs A."/>
            <person name="Gujja S."/>
            <person name="Heiman D."/>
            <person name="Howarth C."/>
            <person name="Larson L."/>
            <person name="Lui A."/>
            <person name="MacDonald P.J.P."/>
            <person name="Montmayeur A."/>
            <person name="Murphy C."/>
            <person name="Neiman D."/>
            <person name="Pearson M."/>
            <person name="Priest M."/>
            <person name="Roberts A."/>
            <person name="Saif S."/>
            <person name="Shea T."/>
            <person name="Shenoy N."/>
            <person name="Sisk P."/>
            <person name="Stolte C."/>
            <person name="Sykes S."/>
            <person name="Wortman J."/>
            <person name="Nusbaum C."/>
            <person name="Birren B."/>
        </authorList>
    </citation>
    <scope>NUCLEOTIDE SEQUENCE [LARGE SCALE GENOMIC DNA]</scope>
    <source>
        <strain evidence="2 3">North Korean</strain>
    </source>
</reference>
<gene>
    <name evidence="2" type="ORF">PVNG_04365</name>
</gene>
<dbReference type="EMBL" id="KQ235474">
    <property type="protein sequence ID" value="KMZ98421.1"/>
    <property type="molecule type" value="Genomic_DNA"/>
</dbReference>
<keyword evidence="1" id="KW-0812">Transmembrane</keyword>
<feature type="transmembrane region" description="Helical" evidence="1">
    <location>
        <begin position="546"/>
        <end position="567"/>
    </location>
</feature>
<evidence type="ECO:0000313" key="3">
    <source>
        <dbReference type="Proteomes" id="UP000053239"/>
    </source>
</evidence>
<evidence type="ECO:0000313" key="2">
    <source>
        <dbReference type="EMBL" id="KMZ98421.1"/>
    </source>
</evidence>
<name>A0A0J9TSZ4_PLAVI</name>